<keyword evidence="1" id="KW-0472">Membrane</keyword>
<proteinExistence type="predicted"/>
<evidence type="ECO:0000256" key="1">
    <source>
        <dbReference type="SAM" id="Phobius"/>
    </source>
</evidence>
<feature type="transmembrane region" description="Helical" evidence="1">
    <location>
        <begin position="106"/>
        <end position="126"/>
    </location>
</feature>
<dbReference type="Proteomes" id="UP000823661">
    <property type="component" value="Unassembled WGS sequence"/>
</dbReference>
<name>A0A9D9ERT1_9BACT</name>
<reference evidence="2" key="2">
    <citation type="journal article" date="2021" name="PeerJ">
        <title>Extensive microbial diversity within the chicken gut microbiome revealed by metagenomics and culture.</title>
        <authorList>
            <person name="Gilroy R."/>
            <person name="Ravi A."/>
            <person name="Getino M."/>
            <person name="Pursley I."/>
            <person name="Horton D.L."/>
            <person name="Alikhan N.F."/>
            <person name="Baker D."/>
            <person name="Gharbi K."/>
            <person name="Hall N."/>
            <person name="Watson M."/>
            <person name="Adriaenssens E.M."/>
            <person name="Foster-Nyarko E."/>
            <person name="Jarju S."/>
            <person name="Secka A."/>
            <person name="Antonio M."/>
            <person name="Oren A."/>
            <person name="Chaudhuri R.R."/>
            <person name="La Ragione R."/>
            <person name="Hildebrand F."/>
            <person name="Pallen M.J."/>
        </authorList>
    </citation>
    <scope>NUCLEOTIDE SEQUENCE</scope>
    <source>
        <strain evidence="2">B1-20833</strain>
    </source>
</reference>
<sequence>MKNDIFSFSRFGRYFAGELASICSGKGLSILAFGLMPVYIFILDLLFSSFGDGYEYMYAISRNTFFVFSFWIFAIWIPSACYGNITDKRAGAVYTLIPVSSLEKTLSMIISTLIVIPLAFCIIWTGTDFLITMAVGSPVKDTVLVYAFSESFTPLDLDFSDMLVSAANAILFFLLGAVFFRKHKIAKTILVWMGIGIVLVLLGMTVLETMTDNWQSAASLENVDISTLNIVWSCTIAAILGIAIFLRIKTIQY</sequence>
<feature type="transmembrane region" description="Helical" evidence="1">
    <location>
        <begin position="227"/>
        <end position="248"/>
    </location>
</feature>
<comment type="caution">
    <text evidence="2">The sequence shown here is derived from an EMBL/GenBank/DDBJ whole genome shotgun (WGS) entry which is preliminary data.</text>
</comment>
<dbReference type="EMBL" id="JADIMI010000013">
    <property type="protein sequence ID" value="MBO8451520.1"/>
    <property type="molecule type" value="Genomic_DNA"/>
</dbReference>
<protein>
    <submittedName>
        <fullName evidence="2">Uncharacterized protein</fullName>
    </submittedName>
</protein>
<dbReference type="AlphaFoldDB" id="A0A9D9ERT1"/>
<gene>
    <name evidence="2" type="ORF">IAC06_01375</name>
</gene>
<organism evidence="2 3">
    <name type="scientific">Candidatus Cryptobacteroides intestinavium</name>
    <dbReference type="NCBI Taxonomy" id="2840766"/>
    <lineage>
        <taxon>Bacteria</taxon>
        <taxon>Pseudomonadati</taxon>
        <taxon>Bacteroidota</taxon>
        <taxon>Bacteroidia</taxon>
        <taxon>Bacteroidales</taxon>
        <taxon>Candidatus Cryptobacteroides</taxon>
    </lineage>
</organism>
<evidence type="ECO:0000313" key="2">
    <source>
        <dbReference type="EMBL" id="MBO8451520.1"/>
    </source>
</evidence>
<feature type="transmembrane region" description="Helical" evidence="1">
    <location>
        <begin position="189"/>
        <end position="207"/>
    </location>
</feature>
<keyword evidence="1" id="KW-0812">Transmembrane</keyword>
<accession>A0A9D9ERT1</accession>
<keyword evidence="1" id="KW-1133">Transmembrane helix</keyword>
<feature type="transmembrane region" description="Helical" evidence="1">
    <location>
        <begin position="162"/>
        <end position="180"/>
    </location>
</feature>
<feature type="transmembrane region" description="Helical" evidence="1">
    <location>
        <begin position="28"/>
        <end position="50"/>
    </location>
</feature>
<feature type="transmembrane region" description="Helical" evidence="1">
    <location>
        <begin position="65"/>
        <end position="85"/>
    </location>
</feature>
<reference evidence="2" key="1">
    <citation type="submission" date="2020-10" db="EMBL/GenBank/DDBJ databases">
        <authorList>
            <person name="Gilroy R."/>
        </authorList>
    </citation>
    <scope>NUCLEOTIDE SEQUENCE</scope>
    <source>
        <strain evidence="2">B1-20833</strain>
    </source>
</reference>
<evidence type="ECO:0000313" key="3">
    <source>
        <dbReference type="Proteomes" id="UP000823661"/>
    </source>
</evidence>